<keyword evidence="1" id="KW-0175">Coiled coil</keyword>
<dbReference type="GO" id="GO:0006369">
    <property type="term" value="P:termination of RNA polymerase II transcription"/>
    <property type="evidence" value="ECO:0007669"/>
    <property type="project" value="TreeGrafter"/>
</dbReference>
<feature type="region of interest" description="Disordered" evidence="2">
    <location>
        <begin position="2321"/>
        <end position="2402"/>
    </location>
</feature>
<dbReference type="RefSeq" id="XP_037401750.1">
    <property type="nucleotide sequence ID" value="XM_037545853.1"/>
</dbReference>
<feature type="compositionally biased region" description="Pro residues" evidence="2">
    <location>
        <begin position="611"/>
        <end position="623"/>
    </location>
</feature>
<feature type="compositionally biased region" description="Polar residues" evidence="2">
    <location>
        <begin position="2256"/>
        <end position="2268"/>
    </location>
</feature>
<feature type="region of interest" description="Disordered" evidence="2">
    <location>
        <begin position="607"/>
        <end position="627"/>
    </location>
</feature>
<protein>
    <recommendedName>
        <fullName evidence="7">AAA+ ATPase domain-containing protein</fullName>
    </recommendedName>
</protein>
<feature type="region of interest" description="Disordered" evidence="2">
    <location>
        <begin position="957"/>
        <end position="1003"/>
    </location>
</feature>
<reference evidence="5 6" key="1">
    <citation type="submission" date="2020-10" db="EMBL/GenBank/DDBJ databases">
        <title>Pygocentrus nattereri (red-bellied piranha) genome, fPygNat1, primary haplotype.</title>
        <authorList>
            <person name="Myers G."/>
            <person name="Meyer A."/>
            <person name="Karagic N."/>
            <person name="Pippel M."/>
            <person name="Winkler S."/>
            <person name="Tracey A."/>
            <person name="Wood J."/>
            <person name="Formenti G."/>
            <person name="Howe K."/>
            <person name="Fedrigo O."/>
            <person name="Jarvis E.D."/>
        </authorList>
    </citation>
    <scope>NUCLEOTIDE SEQUENCE [LARGE SCALE GENOMIC DNA]</scope>
</reference>
<dbReference type="InterPro" id="IPR047187">
    <property type="entry name" value="SF1_C_Upf1"/>
</dbReference>
<dbReference type="InterPro" id="IPR041677">
    <property type="entry name" value="DNA2/NAM7_AAA_11"/>
</dbReference>
<reference evidence="5" key="3">
    <citation type="submission" date="2025-09" db="UniProtKB">
        <authorList>
            <consortium name="Ensembl"/>
        </authorList>
    </citation>
    <scope>IDENTIFICATION</scope>
</reference>
<dbReference type="SUPFAM" id="SSF52540">
    <property type="entry name" value="P-loop containing nucleoside triphosphate hydrolases"/>
    <property type="match status" value="1"/>
</dbReference>
<feature type="region of interest" description="Disordered" evidence="2">
    <location>
        <begin position="1392"/>
        <end position="1463"/>
    </location>
</feature>
<organism evidence="5 6">
    <name type="scientific">Pygocentrus nattereri</name>
    <name type="common">Red-bellied piranha</name>
    <dbReference type="NCBI Taxonomy" id="42514"/>
    <lineage>
        <taxon>Eukaryota</taxon>
        <taxon>Metazoa</taxon>
        <taxon>Chordata</taxon>
        <taxon>Craniata</taxon>
        <taxon>Vertebrata</taxon>
        <taxon>Euteleostomi</taxon>
        <taxon>Actinopterygii</taxon>
        <taxon>Neopterygii</taxon>
        <taxon>Teleostei</taxon>
        <taxon>Ostariophysi</taxon>
        <taxon>Characiformes</taxon>
        <taxon>Characoidei</taxon>
        <taxon>Pygocentrus</taxon>
    </lineage>
</organism>
<dbReference type="GeneTree" id="ENSGT00940000160918"/>
<feature type="compositionally biased region" description="Basic residues" evidence="2">
    <location>
        <begin position="1101"/>
        <end position="1111"/>
    </location>
</feature>
<dbReference type="RefSeq" id="XP_037401749.1">
    <property type="nucleotide sequence ID" value="XM_037545852.1"/>
</dbReference>
<dbReference type="InterPro" id="IPR041679">
    <property type="entry name" value="DNA2/NAM7-like_C"/>
</dbReference>
<feature type="region of interest" description="Disordered" evidence="2">
    <location>
        <begin position="1084"/>
        <end position="1121"/>
    </location>
</feature>
<feature type="compositionally biased region" description="Acidic residues" evidence="2">
    <location>
        <begin position="1170"/>
        <end position="1183"/>
    </location>
</feature>
<dbReference type="PANTHER" id="PTHR10887:SF495">
    <property type="entry name" value="HELICASE SENATAXIN ISOFORM X1-RELATED"/>
    <property type="match status" value="1"/>
</dbReference>
<dbReference type="Proteomes" id="UP001501920">
    <property type="component" value="Chromosome 16"/>
</dbReference>
<feature type="domain" description="DNA2/NAM7 helicase-like C-terminal" evidence="4">
    <location>
        <begin position="1984"/>
        <end position="2205"/>
    </location>
</feature>
<evidence type="ECO:0008006" key="7">
    <source>
        <dbReference type="Google" id="ProtNLM"/>
    </source>
</evidence>
<feature type="compositionally biased region" description="Polar residues" evidence="2">
    <location>
        <begin position="2284"/>
        <end position="2304"/>
    </location>
</feature>
<dbReference type="Pfam" id="PF13087">
    <property type="entry name" value="AAA_12"/>
    <property type="match status" value="1"/>
</dbReference>
<dbReference type="GO" id="GO:0004386">
    <property type="term" value="F:helicase activity"/>
    <property type="evidence" value="ECO:0007669"/>
    <property type="project" value="InterPro"/>
</dbReference>
<feature type="region of interest" description="Disordered" evidence="2">
    <location>
        <begin position="904"/>
        <end position="934"/>
    </location>
</feature>
<feature type="region of interest" description="Disordered" evidence="2">
    <location>
        <begin position="1136"/>
        <end position="1199"/>
    </location>
</feature>
<sequence length="2402" mass="270689">METCRWCRAKSSAVLTATLQRYCTGGLTPEDVQEANTDLLLCTDCVAKYHEARDGLPSLHKRLWELETTRLLRVFQEVLETEMEEDDLYYIENGEEQPVIGSAEEICDRLRSPFVEVLKFPYLLCHRDLCETVVSVVCKMNSLKSPLQVVDKHQGIYLLMVHPNETVRRWAISTARSLGRVDRDCYYEIKEVFSCMFYIIELGISLDFLDVDHTYHSGRLQWIPTHLYDSKNEKNYWLGICMLLMQLDSQAMDSLFMGPEKQGSIPQCIINTMGESRRGGNADSDPFWPAFHCFMVILDRLGSKIWCQIEPADAFATITQAASYIAEIENIRQKTSGTMVKEEPVSDDDMISCSQIVYDCYPTEQANRSSGWSSNSSENNISEIFEEMGCLVNLLQSEMGQGMRVYGSTFLWFIPFVHSVMELGELGIGYIDEVIHYLHNEVNKDVLAGQMVTCDKVTEFFIRILVVIIELLICKGCMRTLYYCASTWVKVVVQCSALDETCSNRIRDRRGMSHRVTSFNFGRGNRISATGVGAMSLACMKLIRSLLKEGERIGVVPKSDNFQDILNRHLREIPPRVWCLRPSESENLQKFLIQLVKAIMDEVAAPATVPSAPPTPPADPPENPMLTDLMQQPQYKDAAAGTSSADYAVQFIKDEPLWEYEKCQDDFCDNLEDVVKAKKEPSSPVQISEFQPALDLNRMKPDLGKIQEIRSRLNDNQNLSKMQAIASRRPNKIEQKRNGCCDLKEEAHTLHLSTNDASQSAVSDSAKVRRPSKKKSDDYNEDEPLDVHRSCPKKSLKWSSSESESEAEANDSRQTLVQIHGNSNLTSKLIISDDNVAANNITMEKDCSSGSAANRGTIDLSSDPDLNESPSRDYDAALSESQVFEFETQEYVASAWDDRPVSPVMTNKPKCDTNSKASHMEAMTSRVSETQPVTDEDIEKACQQVEEQIIKKQHIQTPPGLSIPAPTKPCSSTEKWDSFIQQKSLPSQSPTKKPGMADKGRHCSSKKSLLIEPLCQIKKRRSSLNIALAEPSSSVFPNTFLTPAIVPPKKVRKPVEPQSVAERMGLKKKERKAFDLSQRSLDTLGELRTHGQKVHVEPPQKTKRVRRKSKPQPKLAGKGGKKLLASQDLQYFRQSRGMLQKSTPTTVAPSKPVRNPVPETLSKSKYAVETVEEPEAEEDEDDYQSFLPCSQPDPARRTDQTVKQAKISAIEFSRARSVSTDVKCSESGFHQDSKVVDENAASTADCTETERESVDDEWMYLTQNEPTDMELCSQLEQMEALGENTQREPVDMDIDADDHPDTSANSTDVYLPRCLSTTVPQTAPFATSTHNSVNNTEILPSMTPLLQKKAKPSTTKIYAASSRSASLVVEMEKTVKPPLAANVIKTKVARPLPAMPPLPTPPPKAIPKATPQHEFRQPLSRPPRPLNQPIKSVVPHNIASHPPSYKTYSRPEDPVSVPRPTVDQPQRYDQSVLTQAILKWEYRMFENYETFGTPNDLCPLPLKEVPTRFSNYEEYFNIMYPLLLINAFDEMASEWLRSGRIGLDLKLQGFEYSNRTATASFAASLNSQQEMRQLYPKDDDLVLLWLPENSGAYTNNESGIHDPHAHFGCVSRSNVISNGGGQPATLNLTIQTRGNVSSVNIQPVRCEVIGSLISTVREFRALCLLRSGIMARPHILLTPHVSVFTPSQEGLPDLDMPEYNVDQTKAISCGVSMVRRQQKNAKILLINGPPGTGKSKTIVGLLQRLFSDHSESAAVNHPRKSRRMRVLLCAPSNAAVDSLMKKVIPVFKEKCRNIHTPQGNCGDINLVRLGSEKTISKDLIAFSLDRQTAKKTQMHADSDVQRQKEKLDQNIESLSRQCARTQKQSHEFKQLMDRKQQCLSEREKLSRQLKEFRSKRQEVQAGLLRDAHVICCTLSTSGSTILESAFRRLGHEPFSCVIVDEAGQAKEPETLIPLLHRCPSFILVGDPAQLPPTVVSQKAKELGYGQSLMARLCKSLHQSNPSSSIFLSTQYRMHPDICEFPSKYIYNKNLKNDWAGECLQFRDLLPQQRRLYRFGLPWAVRCCCETAQKRCSFNWPFEPYRVFDVTDGRESKIKDSFYNLKEVKLVLMLLKQIGERQVVRVGVITPYNAQKQRILEAVNKELGRDKFPPVDVDTVDGFQGREMDCVIVSCVRASSEAGSIGFVANRQRMNVTITRAKYSLFILGHLRTLREQSGDWGALIKDAACRGTIIKTQEHDFREATTKIMKPDLLFRSLSHPPTAQRHGNPTSPSQPPHIPMETAPAPVSTTRCHPDSSGNHSPTVPLTTSGLMAHIDWLRDPRLSARSSDPRLQEPIRDHRQDRERRSPAHQQQHPPAPRLHRDAYRRISVPQPHSSSAHSSRSPRRRNHERHWSPSPHRRYKRSK</sequence>
<feature type="compositionally biased region" description="Polar residues" evidence="2">
    <location>
        <begin position="969"/>
        <end position="991"/>
    </location>
</feature>
<feature type="coiled-coil region" evidence="1">
    <location>
        <begin position="1837"/>
        <end position="1902"/>
    </location>
</feature>
<dbReference type="PANTHER" id="PTHR10887">
    <property type="entry name" value="DNA2/NAM7 HELICASE FAMILY"/>
    <property type="match status" value="1"/>
</dbReference>
<evidence type="ECO:0000313" key="5">
    <source>
        <dbReference type="Ensembl" id="ENSPNAP00000077299.1"/>
    </source>
</evidence>
<dbReference type="Ensembl" id="ENSPNAT00000068255.1">
    <property type="protein sequence ID" value="ENSPNAP00000077299.1"/>
    <property type="gene ID" value="ENSPNAG00000028239.2"/>
</dbReference>
<dbReference type="CDD" id="cd18808">
    <property type="entry name" value="SF1_C_Upf1"/>
    <property type="match status" value="1"/>
</dbReference>
<evidence type="ECO:0000259" key="3">
    <source>
        <dbReference type="Pfam" id="PF13086"/>
    </source>
</evidence>
<dbReference type="InterPro" id="IPR027417">
    <property type="entry name" value="P-loop_NTPase"/>
</dbReference>
<evidence type="ECO:0000256" key="1">
    <source>
        <dbReference type="SAM" id="Coils"/>
    </source>
</evidence>
<feature type="domain" description="DNA2/NAM7 helicase helicase" evidence="3">
    <location>
        <begin position="1699"/>
        <end position="1977"/>
    </location>
</feature>
<feature type="compositionally biased region" description="Polar residues" evidence="2">
    <location>
        <begin position="751"/>
        <end position="763"/>
    </location>
</feature>
<dbReference type="Pfam" id="PF13086">
    <property type="entry name" value="AAA_11"/>
    <property type="match status" value="1"/>
</dbReference>
<dbReference type="Gene3D" id="3.40.50.300">
    <property type="entry name" value="P-loop containing nucleotide triphosphate hydrolases"/>
    <property type="match status" value="2"/>
</dbReference>
<feature type="compositionally biased region" description="Basic and acidic residues" evidence="2">
    <location>
        <begin position="1085"/>
        <end position="1100"/>
    </location>
</feature>
<feature type="compositionally biased region" description="Basic and acidic residues" evidence="2">
    <location>
        <begin position="2321"/>
        <end position="2344"/>
    </location>
</feature>
<dbReference type="GO" id="GO:0001147">
    <property type="term" value="F:transcription termination site sequence-specific DNA binding"/>
    <property type="evidence" value="ECO:0007669"/>
    <property type="project" value="TreeGrafter"/>
</dbReference>
<keyword evidence="6" id="KW-1185">Reference proteome</keyword>
<accession>A0AAR2LRE0</accession>
<dbReference type="InterPro" id="IPR045055">
    <property type="entry name" value="DNA2/NAM7-like"/>
</dbReference>
<feature type="compositionally biased region" description="Pro residues" evidence="2">
    <location>
        <begin position="1393"/>
        <end position="1405"/>
    </location>
</feature>
<dbReference type="RefSeq" id="XP_037401748.1">
    <property type="nucleotide sequence ID" value="XM_037545851.1"/>
</dbReference>
<evidence type="ECO:0000259" key="4">
    <source>
        <dbReference type="Pfam" id="PF13087"/>
    </source>
</evidence>
<proteinExistence type="predicted"/>
<feature type="region of interest" description="Disordered" evidence="2">
    <location>
        <begin position="751"/>
        <end position="813"/>
    </location>
</feature>
<evidence type="ECO:0000313" key="6">
    <source>
        <dbReference type="Proteomes" id="UP001501920"/>
    </source>
</evidence>
<dbReference type="CDD" id="cd18042">
    <property type="entry name" value="DEXXQc_SETX"/>
    <property type="match status" value="1"/>
</dbReference>
<name>A0AAR2LRE0_PYGNA</name>
<gene>
    <name evidence="5" type="primary">SETX</name>
</gene>
<feature type="region of interest" description="Disordered" evidence="2">
    <location>
        <begin position="2254"/>
        <end position="2304"/>
    </location>
</feature>
<evidence type="ECO:0000256" key="2">
    <source>
        <dbReference type="SAM" id="MobiDB-lite"/>
    </source>
</evidence>
<feature type="region of interest" description="Disordered" evidence="2">
    <location>
        <begin position="846"/>
        <end position="872"/>
    </location>
</feature>
<dbReference type="GO" id="GO:0016604">
    <property type="term" value="C:nuclear body"/>
    <property type="evidence" value="ECO:0007669"/>
    <property type="project" value="TreeGrafter"/>
</dbReference>
<dbReference type="GeneID" id="108412024"/>
<reference evidence="5" key="2">
    <citation type="submission" date="2025-08" db="UniProtKB">
        <authorList>
            <consortium name="Ensembl"/>
        </authorList>
    </citation>
    <scope>IDENTIFICATION</scope>
</reference>